<evidence type="ECO:0000313" key="2">
    <source>
        <dbReference type="Proteomes" id="UP000772618"/>
    </source>
</evidence>
<dbReference type="SUPFAM" id="SSF63829">
    <property type="entry name" value="Calcium-dependent phosphotriesterase"/>
    <property type="match status" value="1"/>
</dbReference>
<protein>
    <recommendedName>
        <fullName evidence="3">Two component regulator propeller</fullName>
    </recommendedName>
</protein>
<dbReference type="Gene3D" id="2.130.10.10">
    <property type="entry name" value="YVTN repeat-like/Quinoprotein amine dehydrogenase"/>
    <property type="match status" value="1"/>
</dbReference>
<sequence>MWFGTRDGLNKYDGYEITVYKNEFNDPSSISSNTINDIVGDKDGNLWIATWKGLNKFNRQKEQFVRYINNNERTGTIRSNLINCLSIDEEDNIWIGYEDNCFDRFNIKTKS</sequence>
<dbReference type="Pfam" id="PF07494">
    <property type="entry name" value="Reg_prop"/>
    <property type="match status" value="2"/>
</dbReference>
<evidence type="ECO:0000313" key="1">
    <source>
        <dbReference type="EMBL" id="MBT1701884.1"/>
    </source>
</evidence>
<dbReference type="Proteomes" id="UP000772618">
    <property type="component" value="Unassembled WGS sequence"/>
</dbReference>
<keyword evidence="2" id="KW-1185">Reference proteome</keyword>
<comment type="caution">
    <text evidence="1">The sequence shown here is derived from an EMBL/GenBank/DDBJ whole genome shotgun (WGS) entry which is preliminary data.</text>
</comment>
<reference evidence="1 2" key="1">
    <citation type="submission" date="2021-05" db="EMBL/GenBank/DDBJ databases">
        <title>A Polyphasic approach of four new species of the genus Ohtaekwangia: Ohtaekwangia histidinii sp. nov., Ohtaekwangia cretensis sp. nov., Ohtaekwangia indiensis sp. nov., Ohtaekwangia reichenbachii sp. nov. from diverse environment.</title>
        <authorList>
            <person name="Octaviana S."/>
        </authorList>
    </citation>
    <scope>NUCLEOTIDE SEQUENCE [LARGE SCALE GENOMIC DNA]</scope>
    <source>
        <strain evidence="1 2">PWU20</strain>
    </source>
</reference>
<accession>A0ABS5VMD5</accession>
<dbReference type="InterPro" id="IPR015943">
    <property type="entry name" value="WD40/YVTN_repeat-like_dom_sf"/>
</dbReference>
<dbReference type="RefSeq" id="WP_254151581.1">
    <property type="nucleotide sequence ID" value="NZ_JAHESD010000002.1"/>
</dbReference>
<dbReference type="EMBL" id="JAHESD010000002">
    <property type="protein sequence ID" value="MBT1701884.1"/>
    <property type="molecule type" value="Genomic_DNA"/>
</dbReference>
<evidence type="ECO:0008006" key="3">
    <source>
        <dbReference type="Google" id="ProtNLM"/>
    </source>
</evidence>
<organism evidence="1 2">
    <name type="scientific">Chryseosolibacter indicus</name>
    <dbReference type="NCBI Taxonomy" id="2782351"/>
    <lineage>
        <taxon>Bacteria</taxon>
        <taxon>Pseudomonadati</taxon>
        <taxon>Bacteroidota</taxon>
        <taxon>Cytophagia</taxon>
        <taxon>Cytophagales</taxon>
        <taxon>Chryseotaleaceae</taxon>
        <taxon>Chryseosolibacter</taxon>
    </lineage>
</organism>
<dbReference type="InterPro" id="IPR011110">
    <property type="entry name" value="Reg_prop"/>
</dbReference>
<gene>
    <name evidence="1" type="ORF">KK060_01250</name>
</gene>
<name>A0ABS5VMD5_9BACT</name>
<proteinExistence type="predicted"/>